<evidence type="ECO:0000313" key="1">
    <source>
        <dbReference type="EMBL" id="KAL0402024.1"/>
    </source>
</evidence>
<accession>A0AAW2TBB8</accession>
<protein>
    <submittedName>
        <fullName evidence="1">Uncharacterized protein</fullName>
    </submittedName>
</protein>
<gene>
    <name evidence="1" type="ORF">Slati_4232300</name>
</gene>
<reference evidence="1" key="2">
    <citation type="journal article" date="2024" name="Plant">
        <title>Genomic evolution and insights into agronomic trait innovations of Sesamum species.</title>
        <authorList>
            <person name="Miao H."/>
            <person name="Wang L."/>
            <person name="Qu L."/>
            <person name="Liu H."/>
            <person name="Sun Y."/>
            <person name="Le M."/>
            <person name="Wang Q."/>
            <person name="Wei S."/>
            <person name="Zheng Y."/>
            <person name="Lin W."/>
            <person name="Duan Y."/>
            <person name="Cao H."/>
            <person name="Xiong S."/>
            <person name="Wang X."/>
            <person name="Wei L."/>
            <person name="Li C."/>
            <person name="Ma Q."/>
            <person name="Ju M."/>
            <person name="Zhao R."/>
            <person name="Li G."/>
            <person name="Mu C."/>
            <person name="Tian Q."/>
            <person name="Mei H."/>
            <person name="Zhang T."/>
            <person name="Gao T."/>
            <person name="Zhang H."/>
        </authorList>
    </citation>
    <scope>NUCLEOTIDE SEQUENCE</scope>
    <source>
        <strain evidence="1">KEN1</strain>
    </source>
</reference>
<name>A0AAW2TBB8_9LAMI</name>
<dbReference type="EMBL" id="JACGWN010000015">
    <property type="protein sequence ID" value="KAL0402024.1"/>
    <property type="molecule type" value="Genomic_DNA"/>
</dbReference>
<proteinExistence type="predicted"/>
<reference evidence="1" key="1">
    <citation type="submission" date="2020-06" db="EMBL/GenBank/DDBJ databases">
        <authorList>
            <person name="Li T."/>
            <person name="Hu X."/>
            <person name="Zhang T."/>
            <person name="Song X."/>
            <person name="Zhang H."/>
            <person name="Dai N."/>
            <person name="Sheng W."/>
            <person name="Hou X."/>
            <person name="Wei L."/>
        </authorList>
    </citation>
    <scope>NUCLEOTIDE SEQUENCE</scope>
    <source>
        <strain evidence="1">KEN1</strain>
        <tissue evidence="1">Leaf</tissue>
    </source>
</reference>
<organism evidence="1">
    <name type="scientific">Sesamum latifolium</name>
    <dbReference type="NCBI Taxonomy" id="2727402"/>
    <lineage>
        <taxon>Eukaryota</taxon>
        <taxon>Viridiplantae</taxon>
        <taxon>Streptophyta</taxon>
        <taxon>Embryophyta</taxon>
        <taxon>Tracheophyta</taxon>
        <taxon>Spermatophyta</taxon>
        <taxon>Magnoliopsida</taxon>
        <taxon>eudicotyledons</taxon>
        <taxon>Gunneridae</taxon>
        <taxon>Pentapetalae</taxon>
        <taxon>asterids</taxon>
        <taxon>lamiids</taxon>
        <taxon>Lamiales</taxon>
        <taxon>Pedaliaceae</taxon>
        <taxon>Sesamum</taxon>
    </lineage>
</organism>
<comment type="caution">
    <text evidence="1">The sequence shown here is derived from an EMBL/GenBank/DDBJ whole genome shotgun (WGS) entry which is preliminary data.</text>
</comment>
<sequence>MPYSAGKVSLATCWQSSTISFFRDARYHGAGVLLLPYPQNQQGWTDPAEVQQGLAHPHIDSLVFLLSPSRRIALLH</sequence>
<dbReference type="AlphaFoldDB" id="A0AAW2TBB8"/>